<dbReference type="Proteomes" id="UP000016932">
    <property type="component" value="Unassembled WGS sequence"/>
</dbReference>
<dbReference type="RefSeq" id="XP_007930804.1">
    <property type="nucleotide sequence ID" value="XM_007932613.1"/>
</dbReference>
<evidence type="ECO:0000313" key="2">
    <source>
        <dbReference type="EMBL" id="EME78722.1"/>
    </source>
</evidence>
<name>M3AMQ1_PSEFD</name>
<gene>
    <name evidence="2" type="ORF">MYCFIDRAFT_78419</name>
</gene>
<feature type="compositionally biased region" description="Polar residues" evidence="1">
    <location>
        <begin position="344"/>
        <end position="376"/>
    </location>
</feature>
<feature type="compositionally biased region" description="Polar residues" evidence="1">
    <location>
        <begin position="273"/>
        <end position="293"/>
    </location>
</feature>
<feature type="compositionally biased region" description="Basic and acidic residues" evidence="1">
    <location>
        <begin position="453"/>
        <end position="462"/>
    </location>
</feature>
<reference evidence="2 3" key="1">
    <citation type="journal article" date="2012" name="PLoS Pathog.">
        <title>Diverse lifestyles and strategies of plant pathogenesis encoded in the genomes of eighteen Dothideomycetes fungi.</title>
        <authorList>
            <person name="Ohm R.A."/>
            <person name="Feau N."/>
            <person name="Henrissat B."/>
            <person name="Schoch C.L."/>
            <person name="Horwitz B.A."/>
            <person name="Barry K.W."/>
            <person name="Condon B.J."/>
            <person name="Copeland A.C."/>
            <person name="Dhillon B."/>
            <person name="Glaser F."/>
            <person name="Hesse C.N."/>
            <person name="Kosti I."/>
            <person name="LaButti K."/>
            <person name="Lindquist E.A."/>
            <person name="Lucas S."/>
            <person name="Salamov A.A."/>
            <person name="Bradshaw R.E."/>
            <person name="Ciuffetti L."/>
            <person name="Hamelin R.C."/>
            <person name="Kema G.H.J."/>
            <person name="Lawrence C."/>
            <person name="Scott J.A."/>
            <person name="Spatafora J.W."/>
            <person name="Turgeon B.G."/>
            <person name="de Wit P.J.G.M."/>
            <person name="Zhong S."/>
            <person name="Goodwin S.B."/>
            <person name="Grigoriev I.V."/>
        </authorList>
    </citation>
    <scope>NUCLEOTIDE SEQUENCE [LARGE SCALE GENOMIC DNA]</scope>
    <source>
        <strain evidence="2 3">CIRAD86</strain>
    </source>
</reference>
<dbReference type="GeneID" id="19341454"/>
<dbReference type="KEGG" id="pfj:MYCFIDRAFT_78419"/>
<accession>M3AMQ1</accession>
<dbReference type="VEuPathDB" id="FungiDB:MYCFIDRAFT_78419"/>
<proteinExistence type="predicted"/>
<keyword evidence="3" id="KW-1185">Reference proteome</keyword>
<evidence type="ECO:0000256" key="1">
    <source>
        <dbReference type="SAM" id="MobiDB-lite"/>
    </source>
</evidence>
<sequence>MSSEVADLNNVDADDLRVENDVSGLPRTTKSEEEQHEKETLGADDHSTRDKGLGDDDDAQDAFKNGDSGLDSEDHDEYNNGYRPMGPASRLRSVALDKPSLGKHFALKQDILIKIALLPCVLGLRDAMTMNLEAERMKIMRESSRLAVSLALHCNAPDITVARCQFYQALVNMAIGMHTGDSEGERPAFLLDQVINVVGCSERECAKEWLSRLEGHDISTPQKSESRSGLVQRVASWGSSLFPNFSPYKSPPKKTKSDPPQPLVPEALKQMVGTPTTSSIPVISRQSPSTQAPDSARPAMSPTTPTKQMTRTSDPPSGTSQFSRPLSDLYELSPRSGEEGENLDNISMSDWQSRPNSRFSMNSNLSASPNTPSKTLDPSPRRPYPLRHRSSGIDASSGSPTSNRTLPFSTRENSAEEGEAPILPAPNTTRQKHTRSRSLALTLPSPSKHPRKLHQDDDHNIFEDSSSSSSPRRKTSLVNRLGFGRARSEVLVDPHDEAEKGGSPRRKTFVATQEEMEDLMEKGSSPRILGGFGDGDGV</sequence>
<organism evidence="2 3">
    <name type="scientific">Pseudocercospora fijiensis (strain CIRAD86)</name>
    <name type="common">Black leaf streak disease fungus</name>
    <name type="synonym">Mycosphaerella fijiensis</name>
    <dbReference type="NCBI Taxonomy" id="383855"/>
    <lineage>
        <taxon>Eukaryota</taxon>
        <taxon>Fungi</taxon>
        <taxon>Dikarya</taxon>
        <taxon>Ascomycota</taxon>
        <taxon>Pezizomycotina</taxon>
        <taxon>Dothideomycetes</taxon>
        <taxon>Dothideomycetidae</taxon>
        <taxon>Mycosphaerellales</taxon>
        <taxon>Mycosphaerellaceae</taxon>
        <taxon>Pseudocercospora</taxon>
    </lineage>
</organism>
<dbReference type="AlphaFoldDB" id="M3AMQ1"/>
<feature type="compositionally biased region" description="Basic and acidic residues" evidence="1">
    <location>
        <begin position="29"/>
        <end position="54"/>
    </location>
</feature>
<feature type="region of interest" description="Disordered" evidence="1">
    <location>
        <begin position="272"/>
        <end position="538"/>
    </location>
</feature>
<evidence type="ECO:0000313" key="3">
    <source>
        <dbReference type="Proteomes" id="UP000016932"/>
    </source>
</evidence>
<dbReference type="OrthoDB" id="3647410at2759"/>
<dbReference type="HOGENOM" id="CLU_506346_0_0_1"/>
<feature type="compositionally biased region" description="Polar residues" evidence="1">
    <location>
        <begin position="301"/>
        <end position="324"/>
    </location>
</feature>
<feature type="compositionally biased region" description="Polar residues" evidence="1">
    <location>
        <begin position="393"/>
        <end position="412"/>
    </location>
</feature>
<feature type="compositionally biased region" description="Basic and acidic residues" evidence="1">
    <location>
        <begin position="486"/>
        <end position="502"/>
    </location>
</feature>
<protein>
    <submittedName>
        <fullName evidence="2">Uncharacterized protein</fullName>
    </submittedName>
</protein>
<feature type="region of interest" description="Disordered" evidence="1">
    <location>
        <begin position="1"/>
        <end position="88"/>
    </location>
</feature>
<dbReference type="EMBL" id="KB446563">
    <property type="protein sequence ID" value="EME78722.1"/>
    <property type="molecule type" value="Genomic_DNA"/>
</dbReference>